<reference evidence="10 11" key="1">
    <citation type="submission" date="2015-12" db="EMBL/GenBank/DDBJ databases">
        <title>The genome of Folsomia candida.</title>
        <authorList>
            <person name="Faddeeva A."/>
            <person name="Derks M.F."/>
            <person name="Anvar Y."/>
            <person name="Smit S."/>
            <person name="Van Straalen N."/>
            <person name="Roelofs D."/>
        </authorList>
    </citation>
    <scope>NUCLEOTIDE SEQUENCE [LARGE SCALE GENOMIC DNA]</scope>
    <source>
        <strain evidence="10 11">VU population</strain>
        <tissue evidence="10">Whole body</tissue>
    </source>
</reference>
<keyword evidence="3 8" id="KW-0812">Transmembrane</keyword>
<evidence type="ECO:0000256" key="4">
    <source>
        <dbReference type="ARBA" id="ARBA00022989"/>
    </source>
</evidence>
<dbReference type="PANTHER" id="PTHR42643:SF24">
    <property type="entry name" value="IONOTROPIC RECEPTOR 60A"/>
    <property type="match status" value="1"/>
</dbReference>
<evidence type="ECO:0000256" key="5">
    <source>
        <dbReference type="ARBA" id="ARBA00023136"/>
    </source>
</evidence>
<evidence type="ECO:0000256" key="2">
    <source>
        <dbReference type="ARBA" id="ARBA00022475"/>
    </source>
</evidence>
<feature type="chain" id="PRO_5012985572" evidence="9">
    <location>
        <begin position="20"/>
        <end position="662"/>
    </location>
</feature>
<proteinExistence type="predicted"/>
<feature type="transmembrane region" description="Helical" evidence="8">
    <location>
        <begin position="389"/>
        <end position="408"/>
    </location>
</feature>
<dbReference type="InterPro" id="IPR052192">
    <property type="entry name" value="Insect_Ionotropic_Sensory_Rcpt"/>
</dbReference>
<evidence type="ECO:0000256" key="7">
    <source>
        <dbReference type="ARBA" id="ARBA00023180"/>
    </source>
</evidence>
<evidence type="ECO:0000313" key="10">
    <source>
        <dbReference type="EMBL" id="OXA46675.1"/>
    </source>
</evidence>
<evidence type="ECO:0000256" key="3">
    <source>
        <dbReference type="ARBA" id="ARBA00022692"/>
    </source>
</evidence>
<dbReference type="Proteomes" id="UP000198287">
    <property type="component" value="Unassembled WGS sequence"/>
</dbReference>
<dbReference type="EMBL" id="LNIX01000015">
    <property type="protein sequence ID" value="OXA46675.1"/>
    <property type="molecule type" value="Genomic_DNA"/>
</dbReference>
<comment type="caution">
    <text evidence="10">The sequence shown here is derived from an EMBL/GenBank/DDBJ whole genome shotgun (WGS) entry which is preliminary data.</text>
</comment>
<name>A0A226DMA6_FOLCA</name>
<dbReference type="PANTHER" id="PTHR42643">
    <property type="entry name" value="IONOTROPIC RECEPTOR 20A-RELATED"/>
    <property type="match status" value="1"/>
</dbReference>
<sequence>MSHFKIITTLLLIIFTVSSKNVTAPPKKMNNNLTEFLVQLLQNRFTPCSLLHIYINSEQNPHPNLSQSSDFDEVFDQSIRRVERDAFVVQVNSNFDSFSNAPSLISPNKSEESLTNLDTISDVHRFRDPCTTAILTVSHLFPGLSNRLYTEITKWSNVIKKDEDYFIFIVSTASTDPSRDLVSSQIGAGIKYKVLLQSSPHKSTPIDNGITMSTTCFYCDSGKPKALLVPWGRIHPANSSHIDFADFSTLFPDLTGNFYGKLLAVGTPMGTRWLNELRSEEGKWVAKRGLYKIVMDNLMSRYNFSCDFFPSMVNGGTGSKLKNGTWIGSVGNIVHKTADLGHVTGQTFARNRVVGFTYPVSYEMLTFSTGEPFPYFSWKAILWPLATDMWIGLGASFMVANIVLYLIIQRTTEQFDVVHIVSAFVCFWLFFTLVISTAYKSKLVSLLSFPNAEEPPKTFEELASSDYAYALQYLFGAAYVLLQTSPNPTYQKIFNRMELETDDVACFERVIGKKFVCISWSRIADFVFKRNLSDQYGRVPVIKAAATTCFLSVGIIMEKRAVFLTNFNLLIIRSTDSGLMERWWDDDMNFVYNERRTWEKEANVSKTTGGDVQGTDALTNKHFRGSYYLLALGSVLGIIMFVWELILHRKHTVKEKTFPLLD</sequence>
<keyword evidence="11" id="KW-1185">Reference proteome</keyword>
<keyword evidence="4 8" id="KW-1133">Transmembrane helix</keyword>
<accession>A0A226DMA6</accession>
<keyword evidence="9" id="KW-0732">Signal</keyword>
<protein>
    <submittedName>
        <fullName evidence="10">Putative glutamate receptor</fullName>
    </submittedName>
</protein>
<evidence type="ECO:0000256" key="8">
    <source>
        <dbReference type="SAM" id="Phobius"/>
    </source>
</evidence>
<organism evidence="10 11">
    <name type="scientific">Folsomia candida</name>
    <name type="common">Springtail</name>
    <dbReference type="NCBI Taxonomy" id="158441"/>
    <lineage>
        <taxon>Eukaryota</taxon>
        <taxon>Metazoa</taxon>
        <taxon>Ecdysozoa</taxon>
        <taxon>Arthropoda</taxon>
        <taxon>Hexapoda</taxon>
        <taxon>Collembola</taxon>
        <taxon>Entomobryomorpha</taxon>
        <taxon>Isotomoidea</taxon>
        <taxon>Isotomidae</taxon>
        <taxon>Proisotominae</taxon>
        <taxon>Folsomia</taxon>
    </lineage>
</organism>
<keyword evidence="7" id="KW-0325">Glycoprotein</keyword>
<evidence type="ECO:0000313" key="11">
    <source>
        <dbReference type="Proteomes" id="UP000198287"/>
    </source>
</evidence>
<evidence type="ECO:0000256" key="6">
    <source>
        <dbReference type="ARBA" id="ARBA00023170"/>
    </source>
</evidence>
<dbReference type="SUPFAM" id="SSF53850">
    <property type="entry name" value="Periplasmic binding protein-like II"/>
    <property type="match status" value="1"/>
</dbReference>
<evidence type="ECO:0000256" key="1">
    <source>
        <dbReference type="ARBA" id="ARBA00004651"/>
    </source>
</evidence>
<comment type="subcellular location">
    <subcellularLocation>
        <location evidence="1">Cell membrane</location>
        <topology evidence="1">Multi-pass membrane protein</topology>
    </subcellularLocation>
</comment>
<dbReference type="Gene3D" id="3.40.190.10">
    <property type="entry name" value="Periplasmic binding protein-like II"/>
    <property type="match status" value="1"/>
</dbReference>
<evidence type="ECO:0000256" key="9">
    <source>
        <dbReference type="SAM" id="SignalP"/>
    </source>
</evidence>
<gene>
    <name evidence="10" type="ORF">Fcan01_18727</name>
</gene>
<dbReference type="GO" id="GO:0005886">
    <property type="term" value="C:plasma membrane"/>
    <property type="evidence" value="ECO:0007669"/>
    <property type="project" value="UniProtKB-SubCell"/>
</dbReference>
<feature type="transmembrane region" description="Helical" evidence="8">
    <location>
        <begin position="627"/>
        <end position="647"/>
    </location>
</feature>
<dbReference type="AlphaFoldDB" id="A0A226DMA6"/>
<feature type="signal peptide" evidence="9">
    <location>
        <begin position="1"/>
        <end position="19"/>
    </location>
</feature>
<feature type="transmembrane region" description="Helical" evidence="8">
    <location>
        <begin position="420"/>
        <end position="439"/>
    </location>
</feature>
<keyword evidence="5 8" id="KW-0472">Membrane</keyword>
<keyword evidence="6 10" id="KW-0675">Receptor</keyword>
<dbReference type="OrthoDB" id="6506757at2759"/>
<keyword evidence="2" id="KW-1003">Cell membrane</keyword>